<evidence type="ECO:0000313" key="8">
    <source>
        <dbReference type="Proteomes" id="UP000315971"/>
    </source>
</evidence>
<dbReference type="Proteomes" id="UP000315971">
    <property type="component" value="Unassembled WGS sequence"/>
</dbReference>
<keyword evidence="8" id="KW-1185">Reference proteome</keyword>
<dbReference type="RefSeq" id="WP_142603470.1">
    <property type="nucleotide sequence ID" value="NZ_FXSZ01000005.1"/>
</dbReference>
<comment type="cofactor">
    <cofactor evidence="1">
        <name>NAD(+)</name>
        <dbReference type="ChEBI" id="CHEBI:57540"/>
    </cofactor>
</comment>
<dbReference type="InterPro" id="IPR000683">
    <property type="entry name" value="Gfo/Idh/MocA-like_OxRdtase_N"/>
</dbReference>
<evidence type="ECO:0000256" key="3">
    <source>
        <dbReference type="ARBA" id="ARBA00022801"/>
    </source>
</evidence>
<dbReference type="PANTHER" id="PTHR43818:SF1">
    <property type="entry name" value="GLYCOSYL HYDROLASE FAMILY 109 PROTEIN"/>
    <property type="match status" value="1"/>
</dbReference>
<evidence type="ECO:0000259" key="6">
    <source>
        <dbReference type="PROSITE" id="PS50206"/>
    </source>
</evidence>
<evidence type="ECO:0000256" key="5">
    <source>
        <dbReference type="ARBA" id="ARBA00023295"/>
    </source>
</evidence>
<dbReference type="InterPro" id="IPR036291">
    <property type="entry name" value="NAD(P)-bd_dom_sf"/>
</dbReference>
<accession>A0A521CXR8</accession>
<sequence length="449" mass="50452">MLRRDFIKNTALVAAGVTILPSGILFAKNGDKVRLGYIGVGARGQNHIQEGLLRDDVEIVAVCDTQEWALKGCRALFNAAGKKLPQEYTGGVDAYKKLIDRKDIDAVIIATPWQFHKDQAIHAMKAGKYVGCEVIAGLTVQDHWDIVNTSEKTGMPYMTLENVCYRRDVLAALNMVRQGVFGEILHLEGGYQHDLRHVLFNDGKNYYGKGVKYGPDAISEAQWRTKFNIERNGDIYPTHGAGPVMQYANINRGNRFTNLVSFASKAKGLGNYVEELEPGNPAAKLNYKNGDVITTMINCANGETVMLSHDTHLPRPYSLGFRVQGTKGIWMDVSKSVYIEHQSKNHDQWDSSKEWFEKYDHPLWKKYEEKAEGAGHGGMDWFVFNAFVEAVKQKKQTPIDVYDSVTMSVITPLSEKSLAEGNKPQEFPDFTRGKWQNRENIFALDDSGF</sequence>
<evidence type="ECO:0000256" key="2">
    <source>
        <dbReference type="ARBA" id="ARBA00009329"/>
    </source>
</evidence>
<protein>
    <submittedName>
        <fullName evidence="7">Predicted dehydrogenase</fullName>
    </submittedName>
</protein>
<dbReference type="GO" id="GO:0000166">
    <property type="term" value="F:nucleotide binding"/>
    <property type="evidence" value="ECO:0007669"/>
    <property type="project" value="InterPro"/>
</dbReference>
<dbReference type="Pfam" id="PF01408">
    <property type="entry name" value="GFO_IDH_MocA"/>
    <property type="match status" value="1"/>
</dbReference>
<dbReference type="PROSITE" id="PS50206">
    <property type="entry name" value="RHODANESE_3"/>
    <property type="match status" value="1"/>
</dbReference>
<dbReference type="InterPro" id="IPR001763">
    <property type="entry name" value="Rhodanese-like_dom"/>
</dbReference>
<dbReference type="GO" id="GO:0016798">
    <property type="term" value="F:hydrolase activity, acting on glycosyl bonds"/>
    <property type="evidence" value="ECO:0007669"/>
    <property type="project" value="UniProtKB-KW"/>
</dbReference>
<dbReference type="Gene3D" id="3.40.50.720">
    <property type="entry name" value="NAD(P)-binding Rossmann-like Domain"/>
    <property type="match status" value="1"/>
</dbReference>
<dbReference type="SUPFAM" id="SSF55347">
    <property type="entry name" value="Glyceraldehyde-3-phosphate dehydrogenase-like, C-terminal domain"/>
    <property type="match status" value="1"/>
</dbReference>
<dbReference type="Pfam" id="PF21252">
    <property type="entry name" value="Glyco_hydro_109_C"/>
    <property type="match status" value="1"/>
</dbReference>
<feature type="domain" description="Rhodanese" evidence="6">
    <location>
        <begin position="49"/>
        <end position="104"/>
    </location>
</feature>
<dbReference type="EMBL" id="FXSZ01000005">
    <property type="protein sequence ID" value="SMO64202.1"/>
    <property type="molecule type" value="Genomic_DNA"/>
</dbReference>
<name>A0A521CXR8_9SPHI</name>
<evidence type="ECO:0000313" key="7">
    <source>
        <dbReference type="EMBL" id="SMO64202.1"/>
    </source>
</evidence>
<gene>
    <name evidence="7" type="ORF">SAMN06265350_10516</name>
</gene>
<reference evidence="7 8" key="1">
    <citation type="submission" date="2017-05" db="EMBL/GenBank/DDBJ databases">
        <authorList>
            <person name="Varghese N."/>
            <person name="Submissions S."/>
        </authorList>
    </citation>
    <scope>NUCLEOTIDE SEQUENCE [LARGE SCALE GENOMIC DNA]</scope>
    <source>
        <strain evidence="7 8">DSM 21342</strain>
    </source>
</reference>
<dbReference type="SUPFAM" id="SSF51735">
    <property type="entry name" value="NAD(P)-binding Rossmann-fold domains"/>
    <property type="match status" value="1"/>
</dbReference>
<organism evidence="7 8">
    <name type="scientific">Solitalea koreensis</name>
    <dbReference type="NCBI Taxonomy" id="543615"/>
    <lineage>
        <taxon>Bacteria</taxon>
        <taxon>Pseudomonadati</taxon>
        <taxon>Bacteroidota</taxon>
        <taxon>Sphingobacteriia</taxon>
        <taxon>Sphingobacteriales</taxon>
        <taxon>Sphingobacteriaceae</taxon>
        <taxon>Solitalea</taxon>
    </lineage>
</organism>
<dbReference type="InterPro" id="IPR050463">
    <property type="entry name" value="Gfo/Idh/MocA_oxidrdct_glycsds"/>
</dbReference>
<dbReference type="PANTHER" id="PTHR43818">
    <property type="entry name" value="BCDNA.GH03377"/>
    <property type="match status" value="1"/>
</dbReference>
<dbReference type="AlphaFoldDB" id="A0A521CXR8"/>
<dbReference type="OrthoDB" id="9771072at2"/>
<keyword evidence="5" id="KW-0326">Glycosidase</keyword>
<evidence type="ECO:0000256" key="4">
    <source>
        <dbReference type="ARBA" id="ARBA00023027"/>
    </source>
</evidence>
<comment type="similarity">
    <text evidence="2">Belongs to the Gfo/Idh/MocA family. Glycosyl hydrolase 109 subfamily.</text>
</comment>
<keyword evidence="4" id="KW-0520">NAD</keyword>
<keyword evidence="3" id="KW-0378">Hydrolase</keyword>
<dbReference type="InterPro" id="IPR049303">
    <property type="entry name" value="Glyco_hydro_109_C"/>
</dbReference>
<dbReference type="Gene3D" id="3.30.360.10">
    <property type="entry name" value="Dihydrodipicolinate Reductase, domain 2"/>
    <property type="match status" value="1"/>
</dbReference>
<proteinExistence type="inferred from homology"/>
<evidence type="ECO:0000256" key="1">
    <source>
        <dbReference type="ARBA" id="ARBA00001911"/>
    </source>
</evidence>